<dbReference type="RefSeq" id="WP_139283865.1">
    <property type="nucleotide sequence ID" value="NZ_FNNB01000011.1"/>
</dbReference>
<dbReference type="EMBL" id="FNNB01000011">
    <property type="protein sequence ID" value="SDX67863.1"/>
    <property type="molecule type" value="Genomic_DNA"/>
</dbReference>
<accession>A0A1H3DMX6</accession>
<proteinExistence type="predicted"/>
<feature type="transmembrane region" description="Helical" evidence="1">
    <location>
        <begin position="33"/>
        <end position="54"/>
    </location>
</feature>
<protein>
    <submittedName>
        <fullName evidence="2">Uncharacterized protein</fullName>
    </submittedName>
</protein>
<keyword evidence="1" id="KW-0472">Membrane</keyword>
<reference evidence="3" key="1">
    <citation type="submission" date="2016-10" db="EMBL/GenBank/DDBJ databases">
        <authorList>
            <person name="Varghese N."/>
            <person name="Submissions S."/>
        </authorList>
    </citation>
    <scope>NUCLEOTIDE SEQUENCE [LARGE SCALE GENOMIC DNA]</scope>
    <source>
        <strain evidence="3">DSM 10014</strain>
    </source>
</reference>
<organism evidence="2 3">
    <name type="scientific">Sulfitobacter pontiacus</name>
    <dbReference type="NCBI Taxonomy" id="60137"/>
    <lineage>
        <taxon>Bacteria</taxon>
        <taxon>Pseudomonadati</taxon>
        <taxon>Pseudomonadota</taxon>
        <taxon>Alphaproteobacteria</taxon>
        <taxon>Rhodobacterales</taxon>
        <taxon>Roseobacteraceae</taxon>
        <taxon>Sulfitobacter</taxon>
    </lineage>
</organism>
<keyword evidence="1" id="KW-0812">Transmembrane</keyword>
<gene>
    <name evidence="2" type="ORF">SAMN04488041_11163</name>
</gene>
<feature type="transmembrane region" description="Helical" evidence="1">
    <location>
        <begin position="271"/>
        <end position="292"/>
    </location>
</feature>
<evidence type="ECO:0000313" key="2">
    <source>
        <dbReference type="EMBL" id="SDX67863.1"/>
    </source>
</evidence>
<name>A0A1H3DMX6_9RHOB</name>
<dbReference type="STRING" id="60137.SAMN04488041_11163"/>
<feature type="transmembrane region" description="Helical" evidence="1">
    <location>
        <begin position="133"/>
        <end position="149"/>
    </location>
</feature>
<keyword evidence="1" id="KW-1133">Transmembrane helix</keyword>
<evidence type="ECO:0000256" key="1">
    <source>
        <dbReference type="SAM" id="Phobius"/>
    </source>
</evidence>
<evidence type="ECO:0000313" key="3">
    <source>
        <dbReference type="Proteomes" id="UP000183076"/>
    </source>
</evidence>
<dbReference type="AlphaFoldDB" id="A0A1H3DMX6"/>
<feature type="transmembrane region" description="Helical" evidence="1">
    <location>
        <begin position="75"/>
        <end position="97"/>
    </location>
</feature>
<dbReference type="Proteomes" id="UP000183076">
    <property type="component" value="Unassembled WGS sequence"/>
</dbReference>
<feature type="transmembrane region" description="Helical" evidence="1">
    <location>
        <begin position="312"/>
        <end position="333"/>
    </location>
</feature>
<feature type="transmembrane region" description="Helical" evidence="1">
    <location>
        <begin position="155"/>
        <end position="173"/>
    </location>
</feature>
<sequence>MNWLDLPLLLMIPYPIIIGISKGNINITFFNDITVFSFFLLKILIIRTLILRFIEKTDFDTIFRRYARKIIKQSIIAAILMLMIAYIALAVGLRFYYQAPAELTFAAALAIAQGYAPTYLLILTIAAIGGKRGILIGILIIGILGSLTRRNFTKVIVTAVVLTTLAIAAFFIAGDSSSLGDAVFMRRLTGTWLNIKSVATEARAWEEFFMFIDPNRFVEYISLKPHLKGWALWFGNGYGFRYDLDFNFLAEFGRIGLEGSVTNAHFTPLAIVAKFGLMGLILWIIQVLGIIFTSRNPKSYFQAASRLGFISMLVQAIFAFSFFISFFSPLFIAGATSRNARYSGTLVNGVGQPHLTKVK</sequence>